<protein>
    <recommendedName>
        <fullName evidence="5">Auto-transporter adhesin head GIN domain-containing protein</fullName>
    </recommendedName>
</protein>
<dbReference type="PANTHER" id="PTHR39200:SF1">
    <property type="entry name" value="AUTO-TRANSPORTER ADHESIN HEAD GIN DOMAIN-CONTAINING PROTEIN-RELATED"/>
    <property type="match status" value="1"/>
</dbReference>
<dbReference type="PANTHER" id="PTHR39200">
    <property type="entry name" value="HYPOTHETICAL EXPORTED PROTEIN"/>
    <property type="match status" value="1"/>
</dbReference>
<feature type="compositionally biased region" description="Acidic residues" evidence="1">
    <location>
        <begin position="315"/>
        <end position="351"/>
    </location>
</feature>
<dbReference type="AlphaFoldDB" id="A0A225VUW6"/>
<evidence type="ECO:0000313" key="4">
    <source>
        <dbReference type="Proteomes" id="UP000198211"/>
    </source>
</evidence>
<keyword evidence="4" id="KW-1185">Reference proteome</keyword>
<gene>
    <name evidence="3" type="ORF">PHMEG_00018638</name>
</gene>
<feature type="signal peptide" evidence="2">
    <location>
        <begin position="1"/>
        <end position="22"/>
    </location>
</feature>
<accession>A0A225VUW6</accession>
<feature type="region of interest" description="Disordered" evidence="1">
    <location>
        <begin position="292"/>
        <end position="351"/>
    </location>
</feature>
<reference evidence="4" key="1">
    <citation type="submission" date="2017-03" db="EMBL/GenBank/DDBJ databases">
        <title>Phytopthora megakarya and P. palmivora, two closely related causual agents of cacao black pod achieved similar genome size and gene model numbers by different mechanisms.</title>
        <authorList>
            <person name="Ali S."/>
            <person name="Shao J."/>
            <person name="Larry D.J."/>
            <person name="Kronmiller B."/>
            <person name="Shen D."/>
            <person name="Strem M.D."/>
            <person name="Melnick R.L."/>
            <person name="Guiltinan M.J."/>
            <person name="Tyler B.M."/>
            <person name="Meinhardt L.W."/>
            <person name="Bailey B.A."/>
        </authorList>
    </citation>
    <scope>NUCLEOTIDE SEQUENCE [LARGE SCALE GENOMIC DNA]</scope>
    <source>
        <strain evidence="4">zdho120</strain>
    </source>
</reference>
<dbReference type="EMBL" id="NBNE01003029">
    <property type="protein sequence ID" value="OWZ08769.1"/>
    <property type="molecule type" value="Genomic_DNA"/>
</dbReference>
<evidence type="ECO:0000313" key="3">
    <source>
        <dbReference type="EMBL" id="OWZ08769.1"/>
    </source>
</evidence>
<feature type="chain" id="PRO_5012714133" description="Auto-transporter adhesin head GIN domain-containing protein" evidence="2">
    <location>
        <begin position="23"/>
        <end position="351"/>
    </location>
</feature>
<name>A0A225VUW6_9STRA</name>
<dbReference type="Proteomes" id="UP000198211">
    <property type="component" value="Unassembled WGS sequence"/>
</dbReference>
<sequence length="351" mass="37315">MKVSSFHALLVAAASLLAHATADFKVSPGEVTKIATSKHVNYVKQWTLNASGKTDSVNSIDLSLAGNAYVSYVKGLPVGVIGYVNVSSDSRGVVNAVTVSKDVDNELDDDADDMFDSDNNGGELKVWFGNKADSGYMLTEIFLASPRAVHEVKSQGSVSVVIEKDVFVSNNERAELQIEAIGSSAVYVSAPAVAVSVMELSLDAKGSAFIEYNVESLSASELSMEAQGTSSIAVLASTVVTSQLDLDVGLKSSGCFSAENMKATQRKIKGKVSMPNSSKKFGTTGTATCAASKLPPRKAARITDTTSTGTNRFFDDDDNDDNDLDDMFDNDRDDEDDFDSDINDDIDNSLD</sequence>
<evidence type="ECO:0000256" key="1">
    <source>
        <dbReference type="SAM" id="MobiDB-lite"/>
    </source>
</evidence>
<organism evidence="3 4">
    <name type="scientific">Phytophthora megakarya</name>
    <dbReference type="NCBI Taxonomy" id="4795"/>
    <lineage>
        <taxon>Eukaryota</taxon>
        <taxon>Sar</taxon>
        <taxon>Stramenopiles</taxon>
        <taxon>Oomycota</taxon>
        <taxon>Peronosporomycetes</taxon>
        <taxon>Peronosporales</taxon>
        <taxon>Peronosporaceae</taxon>
        <taxon>Phytophthora</taxon>
    </lineage>
</organism>
<keyword evidence="2" id="KW-0732">Signal</keyword>
<dbReference type="OrthoDB" id="116847at2759"/>
<comment type="caution">
    <text evidence="3">The sequence shown here is derived from an EMBL/GenBank/DDBJ whole genome shotgun (WGS) entry which is preliminary data.</text>
</comment>
<evidence type="ECO:0000256" key="2">
    <source>
        <dbReference type="SAM" id="SignalP"/>
    </source>
</evidence>
<evidence type="ECO:0008006" key="5">
    <source>
        <dbReference type="Google" id="ProtNLM"/>
    </source>
</evidence>
<proteinExistence type="predicted"/>